<keyword evidence="2" id="KW-1185">Reference proteome</keyword>
<name>A0AA38LPR2_9TREE</name>
<dbReference type="EMBL" id="JAKWFO010000014">
    <property type="protein sequence ID" value="KAI9632412.1"/>
    <property type="molecule type" value="Genomic_DNA"/>
</dbReference>
<accession>A0AA38LPR2</accession>
<dbReference type="InterPro" id="IPR036514">
    <property type="entry name" value="SGNH_hydro_sf"/>
</dbReference>
<dbReference type="AlphaFoldDB" id="A0AA38LPR2"/>
<dbReference type="Gene3D" id="3.40.50.1110">
    <property type="entry name" value="SGNH hydrolase"/>
    <property type="match status" value="1"/>
</dbReference>
<protein>
    <submittedName>
        <fullName evidence="1">Uncharacterized protein</fullName>
    </submittedName>
</protein>
<evidence type="ECO:0000313" key="1">
    <source>
        <dbReference type="EMBL" id="KAI9632412.1"/>
    </source>
</evidence>
<proteinExistence type="predicted"/>
<evidence type="ECO:0000313" key="2">
    <source>
        <dbReference type="Proteomes" id="UP001164286"/>
    </source>
</evidence>
<dbReference type="Proteomes" id="UP001164286">
    <property type="component" value="Unassembled WGS sequence"/>
</dbReference>
<sequence length="414" mass="46478">MRLPLPTIGAGPSSRVGAFKLPLLAFAIFSITALFLSPHQQHRLYALLLPSPTVPSGWFNDAGYLRLNYSDPWSTTYETRAEAMEGYACDEETVTDGGAVLCQSKIRLYRAMRDNSAAQLRVSQAALDGKVGAEGDADAAILEASYAETKRLRGKRVLYLGDSVDRIPFDELAAALPTSTLMVHEPISGDPLDPKDNRANDHTTRFVGVRLVDSPSFSPPTNITLRGTVRPDEFRMDFLFTYGVYDSPAHDEPPSDFLERVDLLGPLLGEDTHYDLIVLNAGLWDLMKFYRNNEKTDVTHGVLADWLDAYINRFILVVERLRVTYGSRIPIAIRLTHDTTHTYPEHKAQFIPLRSEHMRQAQRELARRLNLRILPFADRMRGQAAPYLRGDGYHPSLTADTVLMEMVLRMVAET</sequence>
<reference evidence="1" key="1">
    <citation type="journal article" date="2022" name="G3 (Bethesda)">
        <title>High quality genome of the basidiomycete yeast Dioszegia hungarica PDD-24b-2 isolated from cloud water.</title>
        <authorList>
            <person name="Jarrige D."/>
            <person name="Haridas S."/>
            <person name="Bleykasten-Grosshans C."/>
            <person name="Joly M."/>
            <person name="Nadalig T."/>
            <person name="Sancelme M."/>
            <person name="Vuilleumier S."/>
            <person name="Grigoriev I.V."/>
            <person name="Amato P."/>
            <person name="Bringel F."/>
        </authorList>
    </citation>
    <scope>NUCLEOTIDE SEQUENCE</scope>
    <source>
        <strain evidence="1">PDD-24b-2</strain>
    </source>
</reference>
<organism evidence="1 2">
    <name type="scientific">Dioszegia hungarica</name>
    <dbReference type="NCBI Taxonomy" id="4972"/>
    <lineage>
        <taxon>Eukaryota</taxon>
        <taxon>Fungi</taxon>
        <taxon>Dikarya</taxon>
        <taxon>Basidiomycota</taxon>
        <taxon>Agaricomycotina</taxon>
        <taxon>Tremellomycetes</taxon>
        <taxon>Tremellales</taxon>
        <taxon>Bulleribasidiaceae</taxon>
        <taxon>Dioszegia</taxon>
    </lineage>
</organism>
<dbReference type="SUPFAM" id="SSF52266">
    <property type="entry name" value="SGNH hydrolase"/>
    <property type="match status" value="1"/>
</dbReference>
<comment type="caution">
    <text evidence="1">The sequence shown here is derived from an EMBL/GenBank/DDBJ whole genome shotgun (WGS) entry which is preliminary data.</text>
</comment>
<dbReference type="RefSeq" id="XP_052942189.1">
    <property type="nucleotide sequence ID" value="XM_053091228.1"/>
</dbReference>
<gene>
    <name evidence="1" type="ORF">MKK02DRAFT_40715</name>
</gene>
<dbReference type="GeneID" id="77730433"/>
<dbReference type="CDD" id="cd00229">
    <property type="entry name" value="SGNH_hydrolase"/>
    <property type="match status" value="1"/>
</dbReference>